<gene>
    <name evidence="3" type="ORF">M9458_018660</name>
</gene>
<feature type="region of interest" description="Disordered" evidence="2">
    <location>
        <begin position="40"/>
        <end position="78"/>
    </location>
</feature>
<reference evidence="3 4" key="1">
    <citation type="submission" date="2024-05" db="EMBL/GenBank/DDBJ databases">
        <title>Genome sequencing and assembly of Indian major carp, Cirrhinus mrigala (Hamilton, 1822).</title>
        <authorList>
            <person name="Mohindra V."/>
            <person name="Chowdhury L.M."/>
            <person name="Lal K."/>
            <person name="Jena J.K."/>
        </authorList>
    </citation>
    <scope>NUCLEOTIDE SEQUENCE [LARGE SCALE GENOMIC DNA]</scope>
    <source>
        <strain evidence="3">CM1030</strain>
        <tissue evidence="3">Blood</tissue>
    </source>
</reference>
<evidence type="ECO:0000256" key="2">
    <source>
        <dbReference type="SAM" id="MobiDB-lite"/>
    </source>
</evidence>
<feature type="non-terminal residue" evidence="3">
    <location>
        <position position="78"/>
    </location>
</feature>
<feature type="coiled-coil region" evidence="1">
    <location>
        <begin position="12"/>
        <end position="39"/>
    </location>
</feature>
<comment type="caution">
    <text evidence="3">The sequence shown here is derived from an EMBL/GenBank/DDBJ whole genome shotgun (WGS) entry which is preliminary data.</text>
</comment>
<dbReference type="PANTHER" id="PTHR13958:SF3">
    <property type="entry name" value="CAP-GLY DOMAIN-CONTAINING PROTEIN-RELATED"/>
    <property type="match status" value="1"/>
</dbReference>
<feature type="compositionally biased region" description="Polar residues" evidence="2">
    <location>
        <begin position="68"/>
        <end position="78"/>
    </location>
</feature>
<feature type="compositionally biased region" description="Polar residues" evidence="2">
    <location>
        <begin position="46"/>
        <end position="60"/>
    </location>
</feature>
<evidence type="ECO:0000313" key="3">
    <source>
        <dbReference type="EMBL" id="KAL0186990.1"/>
    </source>
</evidence>
<evidence type="ECO:0000313" key="4">
    <source>
        <dbReference type="Proteomes" id="UP001529510"/>
    </source>
</evidence>
<keyword evidence="1" id="KW-0175">Coiled coil</keyword>
<protein>
    <submittedName>
        <fullName evidence="3">Uncharacterized protein</fullName>
    </submittedName>
</protein>
<sequence length="78" mass="9386">FLTKREQQLMQRRRHAEELLEWRRRLDAEEAEVRRMEKQALAAWEKQQQPRNRTPLQQRSQEGERSKTSGGQESPTGQ</sequence>
<dbReference type="AlphaFoldDB" id="A0ABD0QL97"/>
<name>A0ABD0QL97_CIRMR</name>
<proteinExistence type="predicted"/>
<feature type="non-terminal residue" evidence="3">
    <location>
        <position position="1"/>
    </location>
</feature>
<evidence type="ECO:0000256" key="1">
    <source>
        <dbReference type="SAM" id="Coils"/>
    </source>
</evidence>
<organism evidence="3 4">
    <name type="scientific">Cirrhinus mrigala</name>
    <name type="common">Mrigala</name>
    <dbReference type="NCBI Taxonomy" id="683832"/>
    <lineage>
        <taxon>Eukaryota</taxon>
        <taxon>Metazoa</taxon>
        <taxon>Chordata</taxon>
        <taxon>Craniata</taxon>
        <taxon>Vertebrata</taxon>
        <taxon>Euteleostomi</taxon>
        <taxon>Actinopterygii</taxon>
        <taxon>Neopterygii</taxon>
        <taxon>Teleostei</taxon>
        <taxon>Ostariophysi</taxon>
        <taxon>Cypriniformes</taxon>
        <taxon>Cyprinidae</taxon>
        <taxon>Labeoninae</taxon>
        <taxon>Labeonini</taxon>
        <taxon>Cirrhinus</taxon>
    </lineage>
</organism>
<accession>A0ABD0QL97</accession>
<dbReference type="InterPro" id="IPR028750">
    <property type="entry name" value="CEP350/CC187"/>
</dbReference>
<dbReference type="EMBL" id="JAMKFB020000008">
    <property type="protein sequence ID" value="KAL0186990.1"/>
    <property type="molecule type" value="Genomic_DNA"/>
</dbReference>
<dbReference type="PANTHER" id="PTHR13958">
    <property type="entry name" value="CENTROSOME-ASSOCIATED PROTEIN 350"/>
    <property type="match status" value="1"/>
</dbReference>
<keyword evidence="4" id="KW-1185">Reference proteome</keyword>
<dbReference type="Proteomes" id="UP001529510">
    <property type="component" value="Unassembled WGS sequence"/>
</dbReference>